<reference evidence="1 2" key="1">
    <citation type="submission" date="2021-06" db="EMBL/GenBank/DDBJ databases">
        <title>Caerostris extrusa draft genome.</title>
        <authorList>
            <person name="Kono N."/>
            <person name="Arakawa K."/>
        </authorList>
    </citation>
    <scope>NUCLEOTIDE SEQUENCE [LARGE SCALE GENOMIC DNA]</scope>
</reference>
<accession>A0AAV4SC01</accession>
<proteinExistence type="predicted"/>
<organism evidence="1 2">
    <name type="scientific">Caerostris extrusa</name>
    <name type="common">Bark spider</name>
    <name type="synonym">Caerostris bankana</name>
    <dbReference type="NCBI Taxonomy" id="172846"/>
    <lineage>
        <taxon>Eukaryota</taxon>
        <taxon>Metazoa</taxon>
        <taxon>Ecdysozoa</taxon>
        <taxon>Arthropoda</taxon>
        <taxon>Chelicerata</taxon>
        <taxon>Arachnida</taxon>
        <taxon>Araneae</taxon>
        <taxon>Araneomorphae</taxon>
        <taxon>Entelegynae</taxon>
        <taxon>Araneoidea</taxon>
        <taxon>Araneidae</taxon>
        <taxon>Caerostris</taxon>
    </lineage>
</organism>
<sequence length="84" mass="9623">MTCIKGRESRSKCSSVNTQNVPHNQSFKHVPFNRTYKALKIIPSTSLGALRYGRVGNRFPDFMCETEYRRAPIKATLAQRNYAI</sequence>
<dbReference type="AlphaFoldDB" id="A0AAV4SC01"/>
<keyword evidence="2" id="KW-1185">Reference proteome</keyword>
<evidence type="ECO:0000313" key="1">
    <source>
        <dbReference type="EMBL" id="GIY30362.1"/>
    </source>
</evidence>
<evidence type="ECO:0000313" key="2">
    <source>
        <dbReference type="Proteomes" id="UP001054945"/>
    </source>
</evidence>
<gene>
    <name evidence="1" type="ORF">CEXT_128471</name>
</gene>
<dbReference type="Proteomes" id="UP001054945">
    <property type="component" value="Unassembled WGS sequence"/>
</dbReference>
<comment type="caution">
    <text evidence="1">The sequence shown here is derived from an EMBL/GenBank/DDBJ whole genome shotgun (WGS) entry which is preliminary data.</text>
</comment>
<dbReference type="EMBL" id="BPLR01009215">
    <property type="protein sequence ID" value="GIY30362.1"/>
    <property type="molecule type" value="Genomic_DNA"/>
</dbReference>
<name>A0AAV4SC01_CAEEX</name>
<protein>
    <submittedName>
        <fullName evidence="1">Uncharacterized protein</fullName>
    </submittedName>
</protein>